<keyword evidence="3 5" id="KW-0238">DNA-binding</keyword>
<keyword evidence="2" id="KW-0805">Transcription regulation</keyword>
<dbReference type="InterPro" id="IPR001647">
    <property type="entry name" value="HTH_TetR"/>
</dbReference>
<evidence type="ECO:0000313" key="8">
    <source>
        <dbReference type="EMBL" id="EAP77582.1"/>
    </source>
</evidence>
<evidence type="ECO:0000313" key="9">
    <source>
        <dbReference type="Proteomes" id="UP000005954"/>
    </source>
</evidence>
<dbReference type="Gene3D" id="1.10.357.10">
    <property type="entry name" value="Tetracycline Repressor, domain 2"/>
    <property type="match status" value="1"/>
</dbReference>
<proteinExistence type="predicted"/>
<reference evidence="8 9" key="1">
    <citation type="submission" date="2005-12" db="EMBL/GenBank/DDBJ databases">
        <authorList>
            <person name="Moran M.A."/>
            <person name="Ferriera S."/>
            <person name="Johnson J."/>
            <person name="Kravitz S."/>
            <person name="Halpern A."/>
            <person name="Remington K."/>
            <person name="Beeson K."/>
            <person name="Tran B."/>
            <person name="Rogers Y.-H."/>
            <person name="Friedman R."/>
            <person name="Venter J.C."/>
        </authorList>
    </citation>
    <scope>NUCLEOTIDE SEQUENCE [LARGE SCALE GENOMIC DNA]</scope>
    <source>
        <strain evidence="9">ATCC BAA-591 / DSM 15170 / ISM</strain>
    </source>
</reference>
<organism evidence="8 9">
    <name type="scientific">Roseovarius nubinhibens (strain ATCC BAA-591 / DSM 15170 / ISM)</name>
    <dbReference type="NCBI Taxonomy" id="89187"/>
    <lineage>
        <taxon>Bacteria</taxon>
        <taxon>Pseudomonadati</taxon>
        <taxon>Pseudomonadota</taxon>
        <taxon>Alphaproteobacteria</taxon>
        <taxon>Rhodobacterales</taxon>
        <taxon>Roseobacteraceae</taxon>
        <taxon>Roseovarius</taxon>
    </lineage>
</organism>
<evidence type="ECO:0000256" key="2">
    <source>
        <dbReference type="ARBA" id="ARBA00023015"/>
    </source>
</evidence>
<dbReference type="AlphaFoldDB" id="A3SJQ1"/>
<evidence type="ECO:0000256" key="6">
    <source>
        <dbReference type="SAM" id="MobiDB-lite"/>
    </source>
</evidence>
<accession>A3SJQ1</accession>
<dbReference type="Proteomes" id="UP000005954">
    <property type="component" value="Unassembled WGS sequence"/>
</dbReference>
<keyword evidence="9" id="KW-1185">Reference proteome</keyword>
<gene>
    <name evidence="8" type="ORF">ISM_04795</name>
</gene>
<keyword evidence="1" id="KW-0678">Repressor</keyword>
<dbReference type="PROSITE" id="PS01081">
    <property type="entry name" value="HTH_TETR_1"/>
    <property type="match status" value="1"/>
</dbReference>
<feature type="domain" description="HTH tetR-type" evidence="7">
    <location>
        <begin position="25"/>
        <end position="85"/>
    </location>
</feature>
<comment type="caution">
    <text evidence="8">The sequence shown here is derived from an EMBL/GenBank/DDBJ whole genome shotgun (WGS) entry which is preliminary data.</text>
</comment>
<dbReference type="EMBL" id="AALY01000001">
    <property type="protein sequence ID" value="EAP77582.1"/>
    <property type="molecule type" value="Genomic_DNA"/>
</dbReference>
<feature type="compositionally biased region" description="Basic and acidic residues" evidence="6">
    <location>
        <begin position="1"/>
        <end position="15"/>
    </location>
</feature>
<dbReference type="GO" id="GO:0000976">
    <property type="term" value="F:transcription cis-regulatory region binding"/>
    <property type="evidence" value="ECO:0007669"/>
    <property type="project" value="TreeGrafter"/>
</dbReference>
<dbReference type="InterPro" id="IPR009057">
    <property type="entry name" value="Homeodomain-like_sf"/>
</dbReference>
<protein>
    <submittedName>
        <fullName evidence="8">Transcriptional regulator</fullName>
    </submittedName>
</protein>
<dbReference type="PROSITE" id="PS50977">
    <property type="entry name" value="HTH_TETR_2"/>
    <property type="match status" value="1"/>
</dbReference>
<evidence type="ECO:0000256" key="5">
    <source>
        <dbReference type="PROSITE-ProRule" id="PRU00335"/>
    </source>
</evidence>
<dbReference type="InterPro" id="IPR023772">
    <property type="entry name" value="DNA-bd_HTH_TetR-type_CS"/>
</dbReference>
<feature type="DNA-binding region" description="H-T-H motif" evidence="5">
    <location>
        <begin position="48"/>
        <end position="67"/>
    </location>
</feature>
<dbReference type="InterPro" id="IPR050109">
    <property type="entry name" value="HTH-type_TetR-like_transc_reg"/>
</dbReference>
<evidence type="ECO:0000256" key="1">
    <source>
        <dbReference type="ARBA" id="ARBA00022491"/>
    </source>
</evidence>
<feature type="region of interest" description="Disordered" evidence="6">
    <location>
        <begin position="1"/>
        <end position="26"/>
    </location>
</feature>
<sequence>MPKLMKDMEKSDAPSRGRSGGRQPEKNRQLLIDATLDTIAIHGITETTVSRIIERAALSRGMIHLHFGGKDNLLVAAAQAFNEAYYDEMERQMTGLPDAPAETVMAIVRADLSAELLNERSAKIWHAFRGVASANPEIARFSDTRDFRLRQTLRQVFDRIADGEGHAADSRLARDATYGTLVMMEGMWTDFLTHMDAFDRTEAERIVRRFLTGLFPDSF</sequence>
<evidence type="ECO:0000256" key="3">
    <source>
        <dbReference type="ARBA" id="ARBA00023125"/>
    </source>
</evidence>
<dbReference type="HOGENOM" id="CLU_069356_15_4_5"/>
<dbReference type="SUPFAM" id="SSF46689">
    <property type="entry name" value="Homeodomain-like"/>
    <property type="match status" value="1"/>
</dbReference>
<dbReference type="Pfam" id="PF13977">
    <property type="entry name" value="TetR_C_6"/>
    <property type="match status" value="1"/>
</dbReference>
<evidence type="ECO:0000256" key="4">
    <source>
        <dbReference type="ARBA" id="ARBA00023163"/>
    </source>
</evidence>
<dbReference type="PANTHER" id="PTHR30055:SF234">
    <property type="entry name" value="HTH-TYPE TRANSCRIPTIONAL REGULATOR BETI"/>
    <property type="match status" value="1"/>
</dbReference>
<dbReference type="PANTHER" id="PTHR30055">
    <property type="entry name" value="HTH-TYPE TRANSCRIPTIONAL REGULATOR RUTR"/>
    <property type="match status" value="1"/>
</dbReference>
<dbReference type="InterPro" id="IPR039538">
    <property type="entry name" value="BetI_C"/>
</dbReference>
<dbReference type="SUPFAM" id="SSF48498">
    <property type="entry name" value="Tetracyclin repressor-like, C-terminal domain"/>
    <property type="match status" value="1"/>
</dbReference>
<dbReference type="GO" id="GO:0003700">
    <property type="term" value="F:DNA-binding transcription factor activity"/>
    <property type="evidence" value="ECO:0007669"/>
    <property type="project" value="TreeGrafter"/>
</dbReference>
<name>A3SJQ1_ROSNI</name>
<evidence type="ECO:0000259" key="7">
    <source>
        <dbReference type="PROSITE" id="PS50977"/>
    </source>
</evidence>
<dbReference type="eggNOG" id="COG1309">
    <property type="taxonomic scope" value="Bacteria"/>
</dbReference>
<dbReference type="STRING" id="89187.ISM_04795"/>
<keyword evidence="4" id="KW-0804">Transcription</keyword>
<dbReference type="InterPro" id="IPR036271">
    <property type="entry name" value="Tet_transcr_reg_TetR-rel_C_sf"/>
</dbReference>
<dbReference type="Pfam" id="PF00440">
    <property type="entry name" value="TetR_N"/>
    <property type="match status" value="1"/>
</dbReference>